<feature type="transmembrane region" description="Helical" evidence="1">
    <location>
        <begin position="252"/>
        <end position="274"/>
    </location>
</feature>
<dbReference type="EMBL" id="JBHLUH010000047">
    <property type="protein sequence ID" value="MFC0530460.1"/>
    <property type="molecule type" value="Genomic_DNA"/>
</dbReference>
<proteinExistence type="predicted"/>
<organism evidence="2 3">
    <name type="scientific">Phytohabitans kaempferiae</name>
    <dbReference type="NCBI Taxonomy" id="1620943"/>
    <lineage>
        <taxon>Bacteria</taxon>
        <taxon>Bacillati</taxon>
        <taxon>Actinomycetota</taxon>
        <taxon>Actinomycetes</taxon>
        <taxon>Micromonosporales</taxon>
        <taxon>Micromonosporaceae</taxon>
    </lineage>
</organism>
<keyword evidence="1" id="KW-0472">Membrane</keyword>
<keyword evidence="1" id="KW-1133">Transmembrane helix</keyword>
<name>A0ABV6M6Z7_9ACTN</name>
<dbReference type="PANTHER" id="PTHR40761">
    <property type="entry name" value="CONSERVED INTEGRAL MEMBRANE ALANINE VALINE AND LEUCINE RICH PROTEIN-RELATED"/>
    <property type="match status" value="1"/>
</dbReference>
<dbReference type="PANTHER" id="PTHR40761:SF1">
    <property type="entry name" value="CONSERVED INTEGRAL MEMBRANE ALANINE VALINE AND LEUCINE RICH PROTEIN-RELATED"/>
    <property type="match status" value="1"/>
</dbReference>
<gene>
    <name evidence="2" type="ORF">ACFFIA_22630</name>
</gene>
<feature type="transmembrane region" description="Helical" evidence="1">
    <location>
        <begin position="200"/>
        <end position="218"/>
    </location>
</feature>
<evidence type="ECO:0000313" key="3">
    <source>
        <dbReference type="Proteomes" id="UP001589867"/>
    </source>
</evidence>
<keyword evidence="1" id="KW-0812">Transmembrane</keyword>
<feature type="transmembrane region" description="Helical" evidence="1">
    <location>
        <begin position="132"/>
        <end position="152"/>
    </location>
</feature>
<feature type="transmembrane region" description="Helical" evidence="1">
    <location>
        <begin position="62"/>
        <end position="88"/>
    </location>
</feature>
<sequence length="286" mass="29253">MPLIAALFALGSAICTGLSSALQQRAAKRERHRRAPDPGLLIILLHRPLWLFGWVPDLVGTALQALALGFGALALVQPLLASGLFFAIPIESAMARTRPHVRDLIAAALGLAGLTAFLATAQPGSGVTDPSVGAWLGVGAAAGAATAICLIVSTRTTGAARGGVLGVATGLFYAMLASLLKPITTMLSENPASVLTSWHLYALIPVAIGALALTANAFQSGRLAAPLTALTLVDPAASVLIGVLAFEEKLSFGGVRIVIEVAAVAVMVTGIWLASTRRHLRAATGH</sequence>
<evidence type="ECO:0000313" key="2">
    <source>
        <dbReference type="EMBL" id="MFC0530460.1"/>
    </source>
</evidence>
<keyword evidence="3" id="KW-1185">Reference proteome</keyword>
<feature type="transmembrane region" description="Helical" evidence="1">
    <location>
        <begin position="100"/>
        <end position="120"/>
    </location>
</feature>
<reference evidence="2 3" key="1">
    <citation type="submission" date="2024-09" db="EMBL/GenBank/DDBJ databases">
        <authorList>
            <person name="Sun Q."/>
            <person name="Mori K."/>
        </authorList>
    </citation>
    <scope>NUCLEOTIDE SEQUENCE [LARGE SCALE GENOMIC DNA]</scope>
    <source>
        <strain evidence="2 3">TBRC 3947</strain>
    </source>
</reference>
<dbReference type="RefSeq" id="WP_377253619.1">
    <property type="nucleotide sequence ID" value="NZ_JBHLUH010000047.1"/>
</dbReference>
<comment type="caution">
    <text evidence="2">The sequence shown here is derived from an EMBL/GenBank/DDBJ whole genome shotgun (WGS) entry which is preliminary data.</text>
</comment>
<dbReference type="NCBIfam" id="NF038012">
    <property type="entry name" value="DMT_1"/>
    <property type="match status" value="1"/>
</dbReference>
<feature type="transmembrane region" description="Helical" evidence="1">
    <location>
        <begin position="159"/>
        <end position="180"/>
    </location>
</feature>
<evidence type="ECO:0000256" key="1">
    <source>
        <dbReference type="SAM" id="Phobius"/>
    </source>
</evidence>
<accession>A0ABV6M6Z7</accession>
<protein>
    <submittedName>
        <fullName evidence="2">DMT family transporter</fullName>
    </submittedName>
</protein>
<feature type="transmembrane region" description="Helical" evidence="1">
    <location>
        <begin position="225"/>
        <end position="246"/>
    </location>
</feature>
<dbReference type="Proteomes" id="UP001589867">
    <property type="component" value="Unassembled WGS sequence"/>
</dbReference>